<organism evidence="2">
    <name type="scientific">bioreactor metagenome</name>
    <dbReference type="NCBI Taxonomy" id="1076179"/>
    <lineage>
        <taxon>unclassified sequences</taxon>
        <taxon>metagenomes</taxon>
        <taxon>ecological metagenomes</taxon>
    </lineage>
</organism>
<dbReference type="GO" id="GO:0012505">
    <property type="term" value="C:endomembrane system"/>
    <property type="evidence" value="ECO:0007669"/>
    <property type="project" value="TreeGrafter"/>
</dbReference>
<dbReference type="GO" id="GO:0005975">
    <property type="term" value="P:carbohydrate metabolic process"/>
    <property type="evidence" value="ECO:0007669"/>
    <property type="project" value="InterPro"/>
</dbReference>
<comment type="caution">
    <text evidence="2">The sequence shown here is derived from an EMBL/GenBank/DDBJ whole genome shotgun (WGS) entry which is preliminary data.</text>
</comment>
<reference evidence="2" key="1">
    <citation type="submission" date="2019-08" db="EMBL/GenBank/DDBJ databases">
        <authorList>
            <person name="Kucharzyk K."/>
            <person name="Murdoch R.W."/>
            <person name="Higgins S."/>
            <person name="Loffler F."/>
        </authorList>
    </citation>
    <scope>NUCLEOTIDE SEQUENCE</scope>
</reference>
<dbReference type="Pfam" id="PF00704">
    <property type="entry name" value="Glyco_hydro_18"/>
    <property type="match status" value="1"/>
</dbReference>
<dbReference type="InterPro" id="IPR017853">
    <property type="entry name" value="GH"/>
</dbReference>
<dbReference type="AlphaFoldDB" id="A0A645ESC4"/>
<evidence type="ECO:0000259" key="1">
    <source>
        <dbReference type="PROSITE" id="PS51910"/>
    </source>
</evidence>
<proteinExistence type="predicted"/>
<dbReference type="SUPFAM" id="SSF51445">
    <property type="entry name" value="(Trans)glycosidases"/>
    <property type="match status" value="1"/>
</dbReference>
<dbReference type="PANTHER" id="PTHR46066">
    <property type="entry name" value="CHITINASE DOMAIN-CONTAINING PROTEIN 1 FAMILY MEMBER"/>
    <property type="match status" value="1"/>
</dbReference>
<feature type="domain" description="GH18" evidence="1">
    <location>
        <begin position="1"/>
        <end position="121"/>
    </location>
</feature>
<gene>
    <name evidence="2" type="primary">yaaH_7</name>
    <name evidence="2" type="ORF">SDC9_151583</name>
</gene>
<dbReference type="PROSITE" id="PS51910">
    <property type="entry name" value="GH18_2"/>
    <property type="match status" value="1"/>
</dbReference>
<dbReference type="EMBL" id="VSSQ01050263">
    <property type="protein sequence ID" value="MPN04346.1"/>
    <property type="molecule type" value="Genomic_DNA"/>
</dbReference>
<evidence type="ECO:0000313" key="2">
    <source>
        <dbReference type="EMBL" id="MPN04346.1"/>
    </source>
</evidence>
<accession>A0A645ESC4</accession>
<dbReference type="Gene3D" id="3.20.20.80">
    <property type="entry name" value="Glycosidases"/>
    <property type="match status" value="1"/>
</dbReference>
<dbReference type="GO" id="GO:0070492">
    <property type="term" value="F:oligosaccharide binding"/>
    <property type="evidence" value="ECO:0007669"/>
    <property type="project" value="TreeGrafter"/>
</dbReference>
<name>A0A645ESC4_9ZZZZ</name>
<sequence>MHLSTLTEDGGFSSDMASLVLNNPTVQDNLVQNLISTLQSKGYTGLDVDFEFIPGRDAAPYAAFIGRLTRTLNPMGYRVLTALAPKTSADQPGLLYEGHDYAALGAAANELLLMTYEWGYT</sequence>
<dbReference type="InterPro" id="IPR001223">
    <property type="entry name" value="Glyco_hydro18_cat"/>
</dbReference>
<dbReference type="PANTHER" id="PTHR46066:SF2">
    <property type="entry name" value="CHITINASE DOMAIN-CONTAINING PROTEIN 1"/>
    <property type="match status" value="1"/>
</dbReference>
<protein>
    <submittedName>
        <fullName evidence="2">Spore germination protein YaaH</fullName>
    </submittedName>
</protein>